<dbReference type="EMBL" id="BSFK01000010">
    <property type="protein sequence ID" value="GLK76850.1"/>
    <property type="molecule type" value="Genomic_DNA"/>
</dbReference>
<protein>
    <recommendedName>
        <fullName evidence="3">Carrier domain-containing protein</fullName>
    </recommendedName>
</protein>
<dbReference type="InterPro" id="IPR009081">
    <property type="entry name" value="PP-bd_ACP"/>
</dbReference>
<dbReference type="PROSITE" id="PS50075">
    <property type="entry name" value="CARRIER"/>
    <property type="match status" value="1"/>
</dbReference>
<dbReference type="SMART" id="SM00823">
    <property type="entry name" value="PKS_PP"/>
    <property type="match status" value="1"/>
</dbReference>
<dbReference type="SMART" id="SM01294">
    <property type="entry name" value="PKS_PP_betabranch"/>
    <property type="match status" value="1"/>
</dbReference>
<dbReference type="InterPro" id="IPR020806">
    <property type="entry name" value="PKS_PP-bd"/>
</dbReference>
<feature type="domain" description="Carrier" evidence="3">
    <location>
        <begin position="4"/>
        <end position="81"/>
    </location>
</feature>
<dbReference type="SUPFAM" id="SSF47336">
    <property type="entry name" value="ACP-like"/>
    <property type="match status" value="1"/>
</dbReference>
<dbReference type="PROSITE" id="PS00012">
    <property type="entry name" value="PHOSPHOPANTETHEINE"/>
    <property type="match status" value="1"/>
</dbReference>
<evidence type="ECO:0000313" key="4">
    <source>
        <dbReference type="EMBL" id="GLK76850.1"/>
    </source>
</evidence>
<evidence type="ECO:0000256" key="1">
    <source>
        <dbReference type="ARBA" id="ARBA00022450"/>
    </source>
</evidence>
<reference evidence="4" key="1">
    <citation type="journal article" date="2014" name="Int. J. Syst. Evol. Microbiol.">
        <title>Complete genome sequence of Corynebacterium casei LMG S-19264T (=DSM 44701T), isolated from a smear-ripened cheese.</title>
        <authorList>
            <consortium name="US DOE Joint Genome Institute (JGI-PGF)"/>
            <person name="Walter F."/>
            <person name="Albersmeier A."/>
            <person name="Kalinowski J."/>
            <person name="Ruckert C."/>
        </authorList>
    </citation>
    <scope>NUCLEOTIDE SEQUENCE</scope>
    <source>
        <strain evidence="4">VKM B-2555</strain>
    </source>
</reference>
<keyword evidence="1" id="KW-0596">Phosphopantetheine</keyword>
<evidence type="ECO:0000256" key="2">
    <source>
        <dbReference type="ARBA" id="ARBA00022553"/>
    </source>
</evidence>
<dbReference type="RefSeq" id="WP_271204707.1">
    <property type="nucleotide sequence ID" value="NZ_BSFK01000010.1"/>
</dbReference>
<dbReference type="InterPro" id="IPR006162">
    <property type="entry name" value="Ppantetheine_attach_site"/>
</dbReference>
<keyword evidence="5" id="KW-1185">Reference proteome</keyword>
<evidence type="ECO:0000259" key="3">
    <source>
        <dbReference type="PROSITE" id="PS50075"/>
    </source>
</evidence>
<dbReference type="GO" id="GO:0031177">
    <property type="term" value="F:phosphopantetheine binding"/>
    <property type="evidence" value="ECO:0007669"/>
    <property type="project" value="InterPro"/>
</dbReference>
<dbReference type="Gene3D" id="1.10.1200.10">
    <property type="entry name" value="ACP-like"/>
    <property type="match status" value="1"/>
</dbReference>
<reference evidence="4" key="2">
    <citation type="submission" date="2023-01" db="EMBL/GenBank/DDBJ databases">
        <authorList>
            <person name="Sun Q."/>
            <person name="Evtushenko L."/>
        </authorList>
    </citation>
    <scope>NUCLEOTIDE SEQUENCE</scope>
    <source>
        <strain evidence="4">VKM B-2555</strain>
    </source>
</reference>
<organism evidence="4 5">
    <name type="scientific">Methylopila jiangsuensis</name>
    <dbReference type="NCBI Taxonomy" id="586230"/>
    <lineage>
        <taxon>Bacteria</taxon>
        <taxon>Pseudomonadati</taxon>
        <taxon>Pseudomonadota</taxon>
        <taxon>Alphaproteobacteria</taxon>
        <taxon>Hyphomicrobiales</taxon>
        <taxon>Methylopilaceae</taxon>
        <taxon>Methylopila</taxon>
    </lineage>
</organism>
<accession>A0A9W6JJ89</accession>
<comment type="caution">
    <text evidence="4">The sequence shown here is derived from an EMBL/GenBank/DDBJ whole genome shotgun (WGS) entry which is preliminary data.</text>
</comment>
<proteinExistence type="predicted"/>
<dbReference type="InterPro" id="IPR036736">
    <property type="entry name" value="ACP-like_sf"/>
</dbReference>
<dbReference type="Proteomes" id="UP001143364">
    <property type="component" value="Unassembled WGS sequence"/>
</dbReference>
<keyword evidence="2" id="KW-0597">Phosphoprotein</keyword>
<name>A0A9W6JJ89_9HYPH</name>
<dbReference type="Pfam" id="PF00550">
    <property type="entry name" value="PP-binding"/>
    <property type="match status" value="1"/>
</dbReference>
<sequence>MTLHSVEAIEDYIADYIGRELFISPSEIDFSEPFGSFGMSSMSGVKLIGLLEDKIGVRINPTLIFSNPTIESLAKKLFEMKVSNAVMT</sequence>
<gene>
    <name evidence="4" type="ORF">GCM10008171_21040</name>
</gene>
<dbReference type="AlphaFoldDB" id="A0A9W6JJ89"/>
<evidence type="ECO:0000313" key="5">
    <source>
        <dbReference type="Proteomes" id="UP001143364"/>
    </source>
</evidence>